<dbReference type="GO" id="GO:0000772">
    <property type="term" value="F:mating pheromone activity"/>
    <property type="evidence" value="ECO:0007669"/>
    <property type="project" value="InterPro"/>
</dbReference>
<accession>A0A4Y9ZL32</accession>
<reference evidence="2 3" key="1">
    <citation type="submission" date="2019-02" db="EMBL/GenBank/DDBJ databases">
        <title>Genome sequencing of the rare red list fungi Hericium alpestre (H. flagellum).</title>
        <authorList>
            <person name="Buettner E."/>
            <person name="Kellner H."/>
        </authorList>
    </citation>
    <scope>NUCLEOTIDE SEQUENCE [LARGE SCALE GENOMIC DNA]</scope>
    <source>
        <strain evidence="2 3">DSM 108284</strain>
    </source>
</reference>
<keyword evidence="3" id="KW-1185">Reference proteome</keyword>
<comment type="caution">
    <text evidence="2">The sequence shown here is derived from an EMBL/GenBank/DDBJ whole genome shotgun (WGS) entry which is preliminary data.</text>
</comment>
<evidence type="ECO:0000313" key="2">
    <source>
        <dbReference type="EMBL" id="TFY75335.1"/>
    </source>
</evidence>
<gene>
    <name evidence="2" type="ORF">EWM64_g8677</name>
</gene>
<dbReference type="OrthoDB" id="10486494at2759"/>
<organism evidence="2 3">
    <name type="scientific">Hericium alpestre</name>
    <dbReference type="NCBI Taxonomy" id="135208"/>
    <lineage>
        <taxon>Eukaryota</taxon>
        <taxon>Fungi</taxon>
        <taxon>Dikarya</taxon>
        <taxon>Basidiomycota</taxon>
        <taxon>Agaricomycotina</taxon>
        <taxon>Agaricomycetes</taxon>
        <taxon>Russulales</taxon>
        <taxon>Hericiaceae</taxon>
        <taxon>Hericium</taxon>
    </lineage>
</organism>
<dbReference type="GO" id="GO:0016020">
    <property type="term" value="C:membrane"/>
    <property type="evidence" value="ECO:0007669"/>
    <property type="project" value="InterPro"/>
</dbReference>
<dbReference type="EMBL" id="SFCI01001619">
    <property type="protein sequence ID" value="TFY75335.1"/>
    <property type="molecule type" value="Genomic_DNA"/>
</dbReference>
<name>A0A4Y9ZL32_9AGAM</name>
<dbReference type="Proteomes" id="UP000298061">
    <property type="component" value="Unassembled WGS sequence"/>
</dbReference>
<evidence type="ECO:0000256" key="1">
    <source>
        <dbReference type="SAM" id="MobiDB-lite"/>
    </source>
</evidence>
<evidence type="ECO:0000313" key="3">
    <source>
        <dbReference type="Proteomes" id="UP000298061"/>
    </source>
</evidence>
<proteinExistence type="predicted"/>
<protein>
    <recommendedName>
        <fullName evidence="4">Pheromone</fullName>
    </recommendedName>
</protein>
<dbReference type="AlphaFoldDB" id="A0A4Y9ZL32"/>
<dbReference type="Pfam" id="PF08015">
    <property type="entry name" value="Pheromone"/>
    <property type="match status" value="1"/>
</dbReference>
<evidence type="ECO:0008006" key="4">
    <source>
        <dbReference type="Google" id="ProtNLM"/>
    </source>
</evidence>
<dbReference type="InterPro" id="IPR012597">
    <property type="entry name" value="Pheromone"/>
</dbReference>
<sequence>MDSFAELSDILPSSTPSIEETVEDTGLPIDEEHVGAGITVAFCVIS</sequence>
<feature type="region of interest" description="Disordered" evidence="1">
    <location>
        <begin position="1"/>
        <end position="21"/>
    </location>
</feature>